<accession>A0AAN9QXZ2</accession>
<dbReference type="AlphaFoldDB" id="A0AAN9QXZ2"/>
<comment type="caution">
    <text evidence="1">The sequence shown here is derived from an EMBL/GenBank/DDBJ whole genome shotgun (WGS) entry which is preliminary data.</text>
</comment>
<gene>
    <name evidence="1" type="ORF">VNO80_17498</name>
</gene>
<protein>
    <submittedName>
        <fullName evidence="1">Uncharacterized protein</fullName>
    </submittedName>
</protein>
<name>A0AAN9QXZ2_PHACN</name>
<evidence type="ECO:0000313" key="2">
    <source>
        <dbReference type="Proteomes" id="UP001374584"/>
    </source>
</evidence>
<proteinExistence type="predicted"/>
<reference evidence="1 2" key="1">
    <citation type="submission" date="2024-01" db="EMBL/GenBank/DDBJ databases">
        <title>The genomes of 5 underutilized Papilionoideae crops provide insights into root nodulation and disease resistanc.</title>
        <authorList>
            <person name="Jiang F."/>
        </authorList>
    </citation>
    <scope>NUCLEOTIDE SEQUENCE [LARGE SCALE GENOMIC DNA]</scope>
    <source>
        <strain evidence="1">JINMINGXINNONG_FW02</strain>
        <tissue evidence="1">Leaves</tissue>
    </source>
</reference>
<keyword evidence="2" id="KW-1185">Reference proteome</keyword>
<evidence type="ECO:0000313" key="1">
    <source>
        <dbReference type="EMBL" id="KAK7352082.1"/>
    </source>
</evidence>
<sequence length="66" mass="7561">MYKGKRCKQHCSSTYALYVCFMKSSRIFLLIPLGVGWSPWRGWLPAMTNSRLMGMAPLLVFSDKSL</sequence>
<dbReference type="EMBL" id="JAYMYR010000007">
    <property type="protein sequence ID" value="KAK7352082.1"/>
    <property type="molecule type" value="Genomic_DNA"/>
</dbReference>
<dbReference type="Proteomes" id="UP001374584">
    <property type="component" value="Unassembled WGS sequence"/>
</dbReference>
<organism evidence="1 2">
    <name type="scientific">Phaseolus coccineus</name>
    <name type="common">Scarlet runner bean</name>
    <name type="synonym">Phaseolus multiflorus</name>
    <dbReference type="NCBI Taxonomy" id="3886"/>
    <lineage>
        <taxon>Eukaryota</taxon>
        <taxon>Viridiplantae</taxon>
        <taxon>Streptophyta</taxon>
        <taxon>Embryophyta</taxon>
        <taxon>Tracheophyta</taxon>
        <taxon>Spermatophyta</taxon>
        <taxon>Magnoliopsida</taxon>
        <taxon>eudicotyledons</taxon>
        <taxon>Gunneridae</taxon>
        <taxon>Pentapetalae</taxon>
        <taxon>rosids</taxon>
        <taxon>fabids</taxon>
        <taxon>Fabales</taxon>
        <taxon>Fabaceae</taxon>
        <taxon>Papilionoideae</taxon>
        <taxon>50 kb inversion clade</taxon>
        <taxon>NPAAA clade</taxon>
        <taxon>indigoferoid/millettioid clade</taxon>
        <taxon>Phaseoleae</taxon>
        <taxon>Phaseolus</taxon>
    </lineage>
</organism>